<dbReference type="EMBL" id="JAGETZ010000015">
    <property type="protein sequence ID" value="MBO2012141.1"/>
    <property type="molecule type" value="Genomic_DNA"/>
</dbReference>
<evidence type="ECO:0000313" key="2">
    <source>
        <dbReference type="EMBL" id="MBO2012141.1"/>
    </source>
</evidence>
<dbReference type="InterPro" id="IPR029068">
    <property type="entry name" value="Glyas_Bleomycin-R_OHBP_Dase"/>
</dbReference>
<gene>
    <name evidence="2" type="ORF">J4E00_23955</name>
</gene>
<comment type="caution">
    <text evidence="2">The sequence shown here is derived from an EMBL/GenBank/DDBJ whole genome shotgun (WGS) entry which is preliminary data.</text>
</comment>
<organism evidence="2 3">
    <name type="scientific">Hymenobacter negativus</name>
    <dbReference type="NCBI Taxonomy" id="2795026"/>
    <lineage>
        <taxon>Bacteria</taxon>
        <taxon>Pseudomonadati</taxon>
        <taxon>Bacteroidota</taxon>
        <taxon>Cytophagia</taxon>
        <taxon>Cytophagales</taxon>
        <taxon>Hymenobacteraceae</taxon>
        <taxon>Hymenobacter</taxon>
    </lineage>
</organism>
<feature type="domain" description="VOC" evidence="1">
    <location>
        <begin position="154"/>
        <end position="273"/>
    </location>
</feature>
<dbReference type="Proteomes" id="UP000664369">
    <property type="component" value="Unassembled WGS sequence"/>
</dbReference>
<reference evidence="2 3" key="1">
    <citation type="submission" date="2021-03" db="EMBL/GenBank/DDBJ databases">
        <authorList>
            <person name="Kim M.K."/>
        </authorList>
    </citation>
    <scope>NUCLEOTIDE SEQUENCE [LARGE SCALE GENOMIC DNA]</scope>
    <source>
        <strain evidence="2 3">BT442</strain>
    </source>
</reference>
<dbReference type="Gene3D" id="3.10.180.10">
    <property type="entry name" value="2,3-Dihydroxybiphenyl 1,2-Dioxygenase, domain 1"/>
    <property type="match status" value="2"/>
</dbReference>
<evidence type="ECO:0000259" key="1">
    <source>
        <dbReference type="PROSITE" id="PS51819"/>
    </source>
</evidence>
<name>A0ABS3QM26_9BACT</name>
<dbReference type="Pfam" id="PF00903">
    <property type="entry name" value="Glyoxalase"/>
    <property type="match status" value="2"/>
</dbReference>
<sequence>MKPQVLGLHHVTALAGPAQRNYNFYAKLLGVRFIKKTVNAEAPDTYLFYFGDEAGSPGTVLSFLSHPHRAHGRPGTGQASMLSYSVPSGSFPFWMERFEEYLVPYHSIGDQFGEPGLAFSDPDGLSLALIVSNRLDERPPWTLSGIGPTVALRGLHTVQLTLPRIDDTLDLLTELLGYRILQQQRGHYRLVADAVSQAALLDIVEDPHGSPGRIGGGSVHHIAFRVANEEVLRHFRERLVARNLLVTPDADRRYFHSVRFTEPGGLLFELATDAPGFTVDEPLASLGTHLQLPAELEHRRTQITALLPTLTTT</sequence>
<dbReference type="PANTHER" id="PTHR36110">
    <property type="entry name" value="RING-CLEAVING DIOXYGENASE MHQE-RELATED"/>
    <property type="match status" value="1"/>
</dbReference>
<proteinExistence type="predicted"/>
<keyword evidence="3" id="KW-1185">Reference proteome</keyword>
<dbReference type="InterPro" id="IPR037523">
    <property type="entry name" value="VOC_core"/>
</dbReference>
<feature type="domain" description="VOC" evidence="1">
    <location>
        <begin position="7"/>
        <end position="132"/>
    </location>
</feature>
<dbReference type="PROSITE" id="PS51819">
    <property type="entry name" value="VOC"/>
    <property type="match status" value="2"/>
</dbReference>
<dbReference type="SUPFAM" id="SSF54593">
    <property type="entry name" value="Glyoxalase/Bleomycin resistance protein/Dihydroxybiphenyl dioxygenase"/>
    <property type="match status" value="1"/>
</dbReference>
<accession>A0ABS3QM26</accession>
<dbReference type="InterPro" id="IPR004360">
    <property type="entry name" value="Glyas_Fos-R_dOase_dom"/>
</dbReference>
<evidence type="ECO:0000313" key="3">
    <source>
        <dbReference type="Proteomes" id="UP000664369"/>
    </source>
</evidence>
<protein>
    <submittedName>
        <fullName evidence="2">VOC family protein</fullName>
    </submittedName>
</protein>
<dbReference type="PANTHER" id="PTHR36110:SF2">
    <property type="entry name" value="RING-CLEAVING DIOXYGENASE MHQE-RELATED"/>
    <property type="match status" value="1"/>
</dbReference>
<dbReference type="InterPro" id="IPR052537">
    <property type="entry name" value="Extradiol_RC_dioxygenase"/>
</dbReference>
<dbReference type="RefSeq" id="WP_208177908.1">
    <property type="nucleotide sequence ID" value="NZ_JAGETZ010000015.1"/>
</dbReference>